<dbReference type="SUPFAM" id="SSF75712">
    <property type="entry name" value="Rad50 coiled-coil Zn hook"/>
    <property type="match status" value="1"/>
</dbReference>
<dbReference type="EMBL" id="AY682195">
    <property type="protein sequence ID" value="AAV35890.1"/>
    <property type="molecule type" value="Genomic_DNA"/>
</dbReference>
<feature type="coiled-coil region" evidence="1">
    <location>
        <begin position="352"/>
        <end position="470"/>
    </location>
</feature>
<evidence type="ECO:0000313" key="3">
    <source>
        <dbReference type="EMBL" id="AAV35890.1"/>
    </source>
</evidence>
<dbReference type="InterPro" id="IPR038734">
    <property type="entry name" value="YhaN_AAA"/>
</dbReference>
<dbReference type="GO" id="GO:0016887">
    <property type="term" value="F:ATP hydrolysis activity"/>
    <property type="evidence" value="ECO:0007669"/>
    <property type="project" value="InterPro"/>
</dbReference>
<name>Q5ULP4_9CAUD</name>
<dbReference type="Pfam" id="PF13514">
    <property type="entry name" value="AAA_27"/>
    <property type="match status" value="1"/>
</dbReference>
<gene>
    <name evidence="3" type="ORF">orf70</name>
</gene>
<dbReference type="PANTHER" id="PTHR32114:SF2">
    <property type="entry name" value="ABC TRANSPORTER ABCH.3"/>
    <property type="match status" value="1"/>
</dbReference>
<dbReference type="KEGG" id="vg:3197352"/>
<reference evidence="3 4" key="1">
    <citation type="journal article" date="2004" name="J. Bacteriol.">
        <title>Lactobacillus plantarum bacteriophage LP65: a new member of the SPO1-like genus of the family Myoviridae.</title>
        <authorList>
            <person name="Chibani-Chennoufi S."/>
            <person name="Dillmann M.L."/>
            <person name="Marvin-Guy L."/>
            <person name="Rami-Shojaei S."/>
            <person name="Brussow H."/>
        </authorList>
    </citation>
    <scope>NUCLEOTIDE SEQUENCE</scope>
</reference>
<protein>
    <submittedName>
        <fullName evidence="3">Orf70</fullName>
    </submittedName>
</protein>
<evidence type="ECO:0000256" key="1">
    <source>
        <dbReference type="SAM" id="Coils"/>
    </source>
</evidence>
<keyword evidence="1" id="KW-0175">Coiled coil</keyword>
<feature type="coiled-coil region" evidence="1">
    <location>
        <begin position="176"/>
        <end position="245"/>
    </location>
</feature>
<dbReference type="GO" id="GO:0006302">
    <property type="term" value="P:double-strand break repair"/>
    <property type="evidence" value="ECO:0007669"/>
    <property type="project" value="InterPro"/>
</dbReference>
<dbReference type="SUPFAM" id="SSF52540">
    <property type="entry name" value="P-loop containing nucleoside triphosphate hydrolases"/>
    <property type="match status" value="1"/>
</dbReference>
<sequence length="638" mass="72027">MKLETIKIRNFRSIRSLDFKIDSRGLTLISGKNGQGKSSIYAAILYALFNKTQKGQTADAIINDVAKKNTSVILNYENAGVRYRVCRYRKHKENHNKVLFYVNEVEKTSSSNKLTDELIEASVGMSFDTMLNSFVLGDSLVTNFSVSTDKQRKEIIEDITNISIYKKASSVASDKYKEAKEVLDSVERTKSNLEIKVESLKKQLELEKSQEKQRKENINYAKNSYEASLKEYEELDKSFEKSKQETSDVPDKIASLKVTLNSLKEEQYNLESPKETNSIQRKLNAEMQKKNTAVERAKRSKADLNKFGSQYKEIKNAKQATCLYCGSPLNEEHKKTELARLADEGRKCLDVINTEKQVYKEANAAYSKLESELDRINEYNSQLQPKTIELNNKINQTMSEINSLEKSIDATNMVKSNVESSARTVNTYKANLERLESEPSIDTEGTLKSLEEATSSLKEYQSKFDEDTRKVKVLDGVKGVFSNTGIKSFVLEQVYPAINESLEKYMSVLTDGSISATISAVTENKSGNVSDKINIKVFRDAESTDYDSLSSGEQRRFDVALSLSLQDYVSSNSGINVLFLDEIFDSLDAVGVDKVMTLLKEKSKQYSSVFVISHSTELKDNFDNEIKVVKTEAGTKIE</sequence>
<organism evidence="3 4">
    <name type="scientific">Lactobacillus phage LP65</name>
    <dbReference type="NCBI Taxonomy" id="2892344"/>
    <lineage>
        <taxon>Viruses</taxon>
        <taxon>Duplodnaviria</taxon>
        <taxon>Heunggongvirae</taxon>
        <taxon>Uroviricota</taxon>
        <taxon>Caudoviricetes</taxon>
        <taxon>Herelleviridae</taxon>
        <taxon>Salchichonvirus</taxon>
        <taxon>Salchichonvirus LP65</taxon>
    </lineage>
</organism>
<dbReference type="OrthoDB" id="6017at10239"/>
<proteinExistence type="predicted"/>
<evidence type="ECO:0000259" key="2">
    <source>
        <dbReference type="Pfam" id="PF13514"/>
    </source>
</evidence>
<keyword evidence="4" id="KW-1185">Reference proteome</keyword>
<feature type="domain" description="YhaN AAA" evidence="2">
    <location>
        <begin position="1"/>
        <end position="53"/>
    </location>
</feature>
<dbReference type="PANTHER" id="PTHR32114">
    <property type="entry name" value="ABC TRANSPORTER ABCH.3"/>
    <property type="match status" value="1"/>
</dbReference>
<dbReference type="Gene3D" id="1.10.287.510">
    <property type="entry name" value="Helix hairpin bin"/>
    <property type="match status" value="1"/>
</dbReference>
<evidence type="ECO:0000313" key="4">
    <source>
        <dbReference type="Proteomes" id="UP000002117"/>
    </source>
</evidence>
<accession>Q5ULP4</accession>
<dbReference type="Gene3D" id="3.40.50.300">
    <property type="entry name" value="P-loop containing nucleotide triphosphate hydrolases"/>
    <property type="match status" value="2"/>
</dbReference>
<dbReference type="Proteomes" id="UP000002117">
    <property type="component" value="Segment"/>
</dbReference>
<dbReference type="InterPro" id="IPR027417">
    <property type="entry name" value="P-loop_NTPase"/>
</dbReference>
<dbReference type="RefSeq" id="YP_164705.1">
    <property type="nucleotide sequence ID" value="NC_006565.1"/>
</dbReference>